<dbReference type="InterPro" id="IPR036922">
    <property type="entry name" value="Rieske_2Fe-2S_sf"/>
</dbReference>
<feature type="transmembrane region" description="Helical" evidence="10">
    <location>
        <begin position="253"/>
        <end position="274"/>
    </location>
</feature>
<dbReference type="SUPFAM" id="SSF50022">
    <property type="entry name" value="ISP domain"/>
    <property type="match status" value="1"/>
</dbReference>
<keyword evidence="7" id="KW-0408">Iron</keyword>
<dbReference type="SUPFAM" id="SSF82866">
    <property type="entry name" value="Multidrug efflux transporter AcrB transmembrane domain"/>
    <property type="match status" value="2"/>
</dbReference>
<feature type="transmembrane region" description="Helical" evidence="10">
    <location>
        <begin position="718"/>
        <end position="736"/>
    </location>
</feature>
<dbReference type="Pfam" id="PF03176">
    <property type="entry name" value="MMPL"/>
    <property type="match status" value="2"/>
</dbReference>
<dbReference type="EMBL" id="SRIO01000008">
    <property type="protein sequence ID" value="TFZ82557.1"/>
    <property type="molecule type" value="Genomic_DNA"/>
</dbReference>
<evidence type="ECO:0000256" key="2">
    <source>
        <dbReference type="ARBA" id="ARBA00022475"/>
    </source>
</evidence>
<evidence type="ECO:0000256" key="4">
    <source>
        <dbReference type="ARBA" id="ARBA00022714"/>
    </source>
</evidence>
<evidence type="ECO:0000256" key="7">
    <source>
        <dbReference type="ARBA" id="ARBA00023004"/>
    </source>
</evidence>
<dbReference type="Gene3D" id="2.102.10.10">
    <property type="entry name" value="Rieske [2Fe-2S] iron-sulphur domain"/>
    <property type="match status" value="1"/>
</dbReference>
<dbReference type="OrthoDB" id="9803781at2"/>
<evidence type="ECO:0000256" key="6">
    <source>
        <dbReference type="ARBA" id="ARBA00022989"/>
    </source>
</evidence>
<dbReference type="InterPro" id="IPR004869">
    <property type="entry name" value="MMPL_dom"/>
</dbReference>
<dbReference type="InterPro" id="IPR050545">
    <property type="entry name" value="Mycobact_MmpL"/>
</dbReference>
<name>A0A4Z0F8X7_9GAMM</name>
<feature type="transmembrane region" description="Helical" evidence="10">
    <location>
        <begin position="668"/>
        <end position="691"/>
    </location>
</feature>
<protein>
    <submittedName>
        <fullName evidence="12">RND transporter</fullName>
    </submittedName>
</protein>
<reference evidence="12 13" key="1">
    <citation type="journal article" date="2019" name="ISME J.">
        <title>Candidatus Macondimonas diazotrophica, a novel gammaproteobacterial genus dominating crude-oil-contaminated coastal sediments.</title>
        <authorList>
            <person name="Karthikeyan S."/>
            <person name="Konstantinidis K."/>
        </authorList>
    </citation>
    <scope>NUCLEOTIDE SEQUENCE [LARGE SCALE GENOMIC DNA]</scope>
    <source>
        <strain evidence="12 13">KTK01</strain>
    </source>
</reference>
<dbReference type="PROSITE" id="PS51296">
    <property type="entry name" value="RIESKE"/>
    <property type="match status" value="1"/>
</dbReference>
<comment type="subcellular location">
    <subcellularLocation>
        <location evidence="1">Cell membrane</location>
        <topology evidence="1">Multi-pass membrane protein</topology>
    </subcellularLocation>
</comment>
<evidence type="ECO:0000259" key="11">
    <source>
        <dbReference type="PROSITE" id="PS51296"/>
    </source>
</evidence>
<dbReference type="AlphaFoldDB" id="A0A4Z0F8X7"/>
<keyword evidence="13" id="KW-1185">Reference proteome</keyword>
<dbReference type="CDD" id="cd03528">
    <property type="entry name" value="Rieske_RO_ferredoxin"/>
    <property type="match status" value="1"/>
</dbReference>
<organism evidence="12 13">
    <name type="scientific">Candidatus Macondimonas diazotrophica</name>
    <dbReference type="NCBI Taxonomy" id="2305248"/>
    <lineage>
        <taxon>Bacteria</taxon>
        <taxon>Pseudomonadati</taxon>
        <taxon>Pseudomonadota</taxon>
        <taxon>Gammaproteobacteria</taxon>
        <taxon>Chromatiales</taxon>
        <taxon>Ectothiorhodospiraceae</taxon>
        <taxon>Candidatus Macondimonas</taxon>
    </lineage>
</organism>
<evidence type="ECO:0000256" key="8">
    <source>
        <dbReference type="ARBA" id="ARBA00023014"/>
    </source>
</evidence>
<feature type="transmembrane region" description="Helical" evidence="10">
    <location>
        <begin position="21"/>
        <end position="38"/>
    </location>
</feature>
<evidence type="ECO:0000256" key="5">
    <source>
        <dbReference type="ARBA" id="ARBA00022723"/>
    </source>
</evidence>
<feature type="transmembrane region" description="Helical" evidence="10">
    <location>
        <begin position="643"/>
        <end position="662"/>
    </location>
</feature>
<keyword evidence="9 10" id="KW-0472">Membrane</keyword>
<evidence type="ECO:0000256" key="9">
    <source>
        <dbReference type="ARBA" id="ARBA00023136"/>
    </source>
</evidence>
<dbReference type="GO" id="GO:0051537">
    <property type="term" value="F:2 iron, 2 sulfur cluster binding"/>
    <property type="evidence" value="ECO:0007669"/>
    <property type="project" value="UniProtKB-KW"/>
</dbReference>
<sequence length="940" mass="100949">MSSLARLVLDGLFGWRRVFRLGIVTLAMVMGVVAWNRLQVSSGPEQLYPLDHSTISVHQQFAQTFGSTNSLVVMFRVREGDLFDADVLRELAALTRRLESVPAVDPYQVVSLASRKLRHISASSDAVDIEPLMWPGTPASVTEVAQLRDRVLANDIVLGNFVSRDLTAALIVVGFIDDAIARGDTSYAEIHEAVNEAIGAIDNPAIETYVVGEPVLQALALTYIPQTMLLAGAILLLLVALLWGAMGSWLGTVLPLLAAGLSATFALGAVSLAGLRLDPLMMVLAFLMAARSVSHSVQFCRLYAEEREQLDSMTAARQTLVKLFRPSALGLATDVGSVAIMLTTPIPILQGAALIGVIWLSSLAITVIALIPLVLADVQVPSYHYRSWHRPLDFVLGWLGQRLTGRFGASSVLTVALILVSAAIWRSTELQIGDAFPGTPLLWPDSTFNEAVAAIDERFPGAERMFLVVDGQAPDAMKDPKVLQAVGWIQSELARQPEIVGTLALPDLIAPLNMTLREGNPRYRELPEDREATGQLIAMLEQSADPGDLVQYRTQDYADGAIHLQLRDHRGPTLRAVQARVDEAIAQLPPDLPATVRFGGGFPAVLAAVNETIAAHLVETIAFAMALLFACCWLSYGLSWQAGLFFLPGVVLSNAVTFAYMASQNIGLTINTLPVITLGIGMGVDFGFYIVDRIREAHRRNADIAAAVREALQTAGKGVVITGSTIIVSVSLWQLSALRFQAEMGVLIALWMAVAATAALTVIPALALVFQPDFIFAGAAEPLARNACADCSRRRTPGAGTLRPLWEAVRSRLSSRLGRPALQPLCAVEAVPIAAGKPIDLSDGHRVAVFRTEEGFHVVDDLCTHGTASLSEGDYDPATGHVECPWHGGRFDVRTGLPVAPPVKLPLRRYDVIQQGDALFISLSPQPAGAPASAPMRAAS</sequence>
<dbReference type="Proteomes" id="UP000297890">
    <property type="component" value="Unassembled WGS sequence"/>
</dbReference>
<dbReference type="Pfam" id="PF00355">
    <property type="entry name" value="Rieske"/>
    <property type="match status" value="1"/>
</dbReference>
<feature type="transmembrane region" description="Helical" evidence="10">
    <location>
        <begin position="613"/>
        <end position="636"/>
    </location>
</feature>
<evidence type="ECO:0000256" key="1">
    <source>
        <dbReference type="ARBA" id="ARBA00004651"/>
    </source>
</evidence>
<dbReference type="Gene3D" id="1.20.1640.10">
    <property type="entry name" value="Multidrug efflux transporter AcrB transmembrane domain"/>
    <property type="match status" value="2"/>
</dbReference>
<keyword evidence="5" id="KW-0479">Metal-binding</keyword>
<dbReference type="InterPro" id="IPR017941">
    <property type="entry name" value="Rieske_2Fe-2S"/>
</dbReference>
<keyword evidence="8" id="KW-0411">Iron-sulfur</keyword>
<dbReference type="RefSeq" id="WP_135281803.1">
    <property type="nucleotide sequence ID" value="NZ_SRIO01000008.1"/>
</dbReference>
<evidence type="ECO:0000313" key="12">
    <source>
        <dbReference type="EMBL" id="TFZ82557.1"/>
    </source>
</evidence>
<evidence type="ECO:0000256" key="3">
    <source>
        <dbReference type="ARBA" id="ARBA00022692"/>
    </source>
</evidence>
<keyword evidence="2" id="KW-1003">Cell membrane</keyword>
<gene>
    <name evidence="12" type="ORF">E4680_07555</name>
</gene>
<dbReference type="GO" id="GO:0046872">
    <property type="term" value="F:metal ion binding"/>
    <property type="evidence" value="ECO:0007669"/>
    <property type="project" value="UniProtKB-KW"/>
</dbReference>
<dbReference type="PANTHER" id="PTHR33406:SF13">
    <property type="entry name" value="MEMBRANE PROTEIN YDFJ"/>
    <property type="match status" value="1"/>
</dbReference>
<keyword evidence="4" id="KW-0001">2Fe-2S</keyword>
<comment type="caution">
    <text evidence="12">The sequence shown here is derived from an EMBL/GenBank/DDBJ whole genome shotgun (WGS) entry which is preliminary data.</text>
</comment>
<dbReference type="PANTHER" id="PTHR33406">
    <property type="entry name" value="MEMBRANE PROTEIN MJ1562-RELATED"/>
    <property type="match status" value="1"/>
</dbReference>
<keyword evidence="3 10" id="KW-0812">Transmembrane</keyword>
<accession>A0A4Z0F8X7</accession>
<keyword evidence="6 10" id="KW-1133">Transmembrane helix</keyword>
<evidence type="ECO:0000313" key="13">
    <source>
        <dbReference type="Proteomes" id="UP000297890"/>
    </source>
</evidence>
<feature type="transmembrane region" description="Helical" evidence="10">
    <location>
        <begin position="407"/>
        <end position="425"/>
    </location>
</feature>
<feature type="transmembrane region" description="Helical" evidence="10">
    <location>
        <begin position="748"/>
        <end position="770"/>
    </location>
</feature>
<evidence type="ECO:0000256" key="10">
    <source>
        <dbReference type="SAM" id="Phobius"/>
    </source>
</evidence>
<dbReference type="GO" id="GO:0005886">
    <property type="term" value="C:plasma membrane"/>
    <property type="evidence" value="ECO:0007669"/>
    <property type="project" value="UniProtKB-SubCell"/>
</dbReference>
<feature type="transmembrane region" description="Helical" evidence="10">
    <location>
        <begin position="323"/>
        <end position="342"/>
    </location>
</feature>
<proteinExistence type="predicted"/>
<feature type="transmembrane region" description="Helical" evidence="10">
    <location>
        <begin position="223"/>
        <end position="246"/>
    </location>
</feature>
<feature type="transmembrane region" description="Helical" evidence="10">
    <location>
        <begin position="348"/>
        <end position="376"/>
    </location>
</feature>
<feature type="domain" description="Rieske" evidence="11">
    <location>
        <begin position="836"/>
        <end position="921"/>
    </location>
</feature>